<dbReference type="PANTHER" id="PTHR42756">
    <property type="entry name" value="TRANSCRIPTIONAL REGULATOR, MARR"/>
    <property type="match status" value="1"/>
</dbReference>
<protein>
    <submittedName>
        <fullName evidence="6">DNA-binding MarR family transcriptional regulator</fullName>
    </submittedName>
</protein>
<dbReference type="InterPro" id="IPR000835">
    <property type="entry name" value="HTH_MarR-typ"/>
</dbReference>
<dbReference type="Gene3D" id="1.10.10.10">
    <property type="entry name" value="Winged helix-like DNA-binding domain superfamily/Winged helix DNA-binding domain"/>
    <property type="match status" value="1"/>
</dbReference>
<dbReference type="PANTHER" id="PTHR42756:SF1">
    <property type="entry name" value="TRANSCRIPTIONAL REPRESSOR OF EMRAB OPERON"/>
    <property type="match status" value="1"/>
</dbReference>
<dbReference type="Pfam" id="PF12802">
    <property type="entry name" value="MarR_2"/>
    <property type="match status" value="1"/>
</dbReference>
<reference evidence="6 7" key="1">
    <citation type="submission" date="2023-08" db="EMBL/GenBank/DDBJ databases">
        <title>Genome sequencing of plant associated microbes to promote plant fitness in Sorghum bicolor and Oryza sativa.</title>
        <authorList>
            <person name="Coleman-Derr D."/>
        </authorList>
    </citation>
    <scope>NUCLEOTIDE SEQUENCE [LARGE SCALE GENOMIC DNA]</scope>
    <source>
        <strain evidence="6 7">SLBN-33</strain>
    </source>
</reference>
<dbReference type="InterPro" id="IPR023187">
    <property type="entry name" value="Tscrpt_reg_MarR-type_CS"/>
</dbReference>
<gene>
    <name evidence="6" type="ORF">QF025_000779</name>
</gene>
<dbReference type="PRINTS" id="PR00598">
    <property type="entry name" value="HTHMARR"/>
</dbReference>
<keyword evidence="1" id="KW-0805">Transcription regulation</keyword>
<comment type="caution">
    <text evidence="6">The sequence shown here is derived from an EMBL/GenBank/DDBJ whole genome shotgun (WGS) entry which is preliminary data.</text>
</comment>
<evidence type="ECO:0000256" key="1">
    <source>
        <dbReference type="ARBA" id="ARBA00023015"/>
    </source>
</evidence>
<dbReference type="AlphaFoldDB" id="A0ABD5C9V8"/>
<dbReference type="Proteomes" id="UP001245184">
    <property type="component" value="Unassembled WGS sequence"/>
</dbReference>
<dbReference type="InterPro" id="IPR036388">
    <property type="entry name" value="WH-like_DNA-bd_sf"/>
</dbReference>
<evidence type="ECO:0000259" key="5">
    <source>
        <dbReference type="PROSITE" id="PS50995"/>
    </source>
</evidence>
<dbReference type="SMART" id="SM00347">
    <property type="entry name" value="HTH_MARR"/>
    <property type="match status" value="1"/>
</dbReference>
<evidence type="ECO:0000256" key="3">
    <source>
        <dbReference type="ARBA" id="ARBA00023163"/>
    </source>
</evidence>
<feature type="domain" description="HTH marR-type" evidence="5">
    <location>
        <begin position="38"/>
        <end position="170"/>
    </location>
</feature>
<evidence type="ECO:0000313" key="7">
    <source>
        <dbReference type="Proteomes" id="UP001245184"/>
    </source>
</evidence>
<dbReference type="InterPro" id="IPR036390">
    <property type="entry name" value="WH_DNA-bd_sf"/>
</dbReference>
<evidence type="ECO:0000256" key="2">
    <source>
        <dbReference type="ARBA" id="ARBA00023125"/>
    </source>
</evidence>
<sequence length="205" mass="22193">MAALLFFGVARVQNVRLLQCSCTQMTDGPYKADEIRLDTSLGYYLSKARNVLVERTDRAVKPLGLTAQQIGVILLLAAGRANTPFELSRVMSYDSGSMTRLLDRLEKKGFLQRTRSDADRRMVKLELTPQGHEAAQQLPGIGAAVLNEQLRGFSDADLARLIELLSRFIANGIDPGTSAGCGLCAEAEPPGDATADDSSPEKGEH</sequence>
<organism evidence="6 7">
    <name type="scientific">Paraburkholderia graminis</name>
    <dbReference type="NCBI Taxonomy" id="60548"/>
    <lineage>
        <taxon>Bacteria</taxon>
        <taxon>Pseudomonadati</taxon>
        <taxon>Pseudomonadota</taxon>
        <taxon>Betaproteobacteria</taxon>
        <taxon>Burkholderiales</taxon>
        <taxon>Burkholderiaceae</taxon>
        <taxon>Paraburkholderia</taxon>
    </lineage>
</organism>
<feature type="region of interest" description="Disordered" evidence="4">
    <location>
        <begin position="183"/>
        <end position="205"/>
    </location>
</feature>
<keyword evidence="3" id="KW-0804">Transcription</keyword>
<accession>A0ABD5C9V8</accession>
<dbReference type="GO" id="GO:0006355">
    <property type="term" value="P:regulation of DNA-templated transcription"/>
    <property type="evidence" value="ECO:0007669"/>
    <property type="project" value="UniProtKB-ARBA"/>
</dbReference>
<name>A0ABD5C9V8_9BURK</name>
<dbReference type="PROSITE" id="PS01117">
    <property type="entry name" value="HTH_MARR_1"/>
    <property type="match status" value="1"/>
</dbReference>
<evidence type="ECO:0000313" key="6">
    <source>
        <dbReference type="EMBL" id="MDR6202059.1"/>
    </source>
</evidence>
<dbReference type="EMBL" id="JAVIZN010000002">
    <property type="protein sequence ID" value="MDR6202059.1"/>
    <property type="molecule type" value="Genomic_DNA"/>
</dbReference>
<dbReference type="PROSITE" id="PS50995">
    <property type="entry name" value="HTH_MARR_2"/>
    <property type="match status" value="1"/>
</dbReference>
<evidence type="ECO:0000256" key="4">
    <source>
        <dbReference type="SAM" id="MobiDB-lite"/>
    </source>
</evidence>
<proteinExistence type="predicted"/>
<dbReference type="GO" id="GO:0003677">
    <property type="term" value="F:DNA binding"/>
    <property type="evidence" value="ECO:0007669"/>
    <property type="project" value="UniProtKB-KW"/>
</dbReference>
<dbReference type="SUPFAM" id="SSF46785">
    <property type="entry name" value="Winged helix' DNA-binding domain"/>
    <property type="match status" value="1"/>
</dbReference>
<keyword evidence="2 6" id="KW-0238">DNA-binding</keyword>